<name>A0ABQ2DVZ3_9ACTN</name>
<keyword evidence="2" id="KW-1133">Transmembrane helix</keyword>
<feature type="transmembrane region" description="Helical" evidence="2">
    <location>
        <begin position="107"/>
        <end position="131"/>
    </location>
</feature>
<organism evidence="3 4">
    <name type="scientific">Streptomyces camponoticapitis</name>
    <dbReference type="NCBI Taxonomy" id="1616125"/>
    <lineage>
        <taxon>Bacteria</taxon>
        <taxon>Bacillati</taxon>
        <taxon>Actinomycetota</taxon>
        <taxon>Actinomycetes</taxon>
        <taxon>Kitasatosporales</taxon>
        <taxon>Streptomycetaceae</taxon>
        <taxon>Streptomyces</taxon>
    </lineage>
</organism>
<evidence type="ECO:0000313" key="3">
    <source>
        <dbReference type="EMBL" id="GGJ74935.1"/>
    </source>
</evidence>
<dbReference type="EMBL" id="BMMV01000001">
    <property type="protein sequence ID" value="GGJ74935.1"/>
    <property type="molecule type" value="Genomic_DNA"/>
</dbReference>
<feature type="transmembrane region" description="Helical" evidence="2">
    <location>
        <begin position="291"/>
        <end position="312"/>
    </location>
</feature>
<reference evidence="4" key="1">
    <citation type="journal article" date="2019" name="Int. J. Syst. Evol. Microbiol.">
        <title>The Global Catalogue of Microorganisms (GCM) 10K type strain sequencing project: providing services to taxonomists for standard genome sequencing and annotation.</title>
        <authorList>
            <consortium name="The Broad Institute Genomics Platform"/>
            <consortium name="The Broad Institute Genome Sequencing Center for Infectious Disease"/>
            <person name="Wu L."/>
            <person name="Ma J."/>
        </authorList>
    </citation>
    <scope>NUCLEOTIDE SEQUENCE [LARGE SCALE GENOMIC DNA]</scope>
    <source>
        <strain evidence="4">CGMCC 4.7275</strain>
    </source>
</reference>
<feature type="transmembrane region" description="Helical" evidence="2">
    <location>
        <begin position="228"/>
        <end position="246"/>
    </location>
</feature>
<keyword evidence="4" id="KW-1185">Reference proteome</keyword>
<evidence type="ECO:0000256" key="1">
    <source>
        <dbReference type="SAM" id="MobiDB-lite"/>
    </source>
</evidence>
<feature type="transmembrane region" description="Helical" evidence="2">
    <location>
        <begin position="48"/>
        <end position="70"/>
    </location>
</feature>
<gene>
    <name evidence="3" type="ORF">GCM10011583_03020</name>
</gene>
<feature type="transmembrane region" description="Helical" evidence="2">
    <location>
        <begin position="357"/>
        <end position="376"/>
    </location>
</feature>
<feature type="region of interest" description="Disordered" evidence="1">
    <location>
        <begin position="1"/>
        <end position="20"/>
    </location>
</feature>
<feature type="transmembrane region" description="Helical" evidence="2">
    <location>
        <begin position="184"/>
        <end position="208"/>
    </location>
</feature>
<accession>A0ABQ2DVZ3</accession>
<dbReference type="Proteomes" id="UP000660265">
    <property type="component" value="Unassembled WGS sequence"/>
</dbReference>
<comment type="caution">
    <text evidence="3">The sequence shown here is derived from an EMBL/GenBank/DDBJ whole genome shotgun (WGS) entry which is preliminary data.</text>
</comment>
<feature type="transmembrane region" description="Helical" evidence="2">
    <location>
        <begin position="258"/>
        <end position="279"/>
    </location>
</feature>
<evidence type="ECO:0000256" key="2">
    <source>
        <dbReference type="SAM" id="Phobius"/>
    </source>
</evidence>
<feature type="transmembrane region" description="Helical" evidence="2">
    <location>
        <begin position="76"/>
        <end position="95"/>
    </location>
</feature>
<protein>
    <submittedName>
        <fullName evidence="3">Uncharacterized protein</fullName>
    </submittedName>
</protein>
<keyword evidence="2" id="KW-0472">Membrane</keyword>
<keyword evidence="2" id="KW-0812">Transmembrane</keyword>
<proteinExistence type="predicted"/>
<evidence type="ECO:0000313" key="4">
    <source>
        <dbReference type="Proteomes" id="UP000660265"/>
    </source>
</evidence>
<feature type="transmembrane region" description="Helical" evidence="2">
    <location>
        <begin position="324"/>
        <end position="345"/>
    </location>
</feature>
<sequence>MTKPPPPGAGGAGGDVLPDRPVISTPARLHGAGFREAERQRLARQPGLGLAGLLCVVPVAALFAFGGGGAADSVSLFGPLITFALPAVAMVAFWWEDWPGSRLRPGWSGLTDTVFIAAAAILLAMAGQAFIGHLDFDGIFDPTPGPGHAALFPAALPLAGGAFVAMLQLTLVCEGRPLRRLPRIWAGLAALVVSWGAAITLYAVAVDFRAPPGSGLSSESGPVPGQELGAVLVLIGAWQVWLFVVWKGWPFAESRKSWLRIVPANLVVIGGGLLTYVLVHGPGDVSPDAVNAAAGCFVAAGLTVGMLFEGVFSPHLGPARERVATLAASLILGAALYAALTAYADTLDWTKPTSQDWVGHTALNAIGLSIILHVAVGRRWPFGEN</sequence>
<feature type="transmembrane region" description="Helical" evidence="2">
    <location>
        <begin position="151"/>
        <end position="172"/>
    </location>
</feature>